<evidence type="ECO:0008006" key="3">
    <source>
        <dbReference type="Google" id="ProtNLM"/>
    </source>
</evidence>
<protein>
    <recommendedName>
        <fullName evidence="3">Site-specific DNA-methyltransferase (adenine-specific)</fullName>
    </recommendedName>
</protein>
<reference evidence="1 2" key="1">
    <citation type="submission" date="2018-06" db="EMBL/GenBank/DDBJ databases">
        <authorList>
            <consortium name="Pathogen Informatics"/>
            <person name="Doyle S."/>
        </authorList>
    </citation>
    <scope>NUCLEOTIDE SEQUENCE [LARGE SCALE GENOMIC DNA]</scope>
    <source>
        <strain evidence="1 2">NCTC11653</strain>
    </source>
</reference>
<dbReference type="AlphaFoldDB" id="A0AAX2IET8"/>
<dbReference type="RefSeq" id="WP_174888851.1">
    <property type="nucleotide sequence ID" value="NZ_UAVP01000011.1"/>
</dbReference>
<organism evidence="1 2">
    <name type="scientific">Capnocytophaga sputigena</name>
    <dbReference type="NCBI Taxonomy" id="1019"/>
    <lineage>
        <taxon>Bacteria</taxon>
        <taxon>Pseudomonadati</taxon>
        <taxon>Bacteroidota</taxon>
        <taxon>Flavobacteriia</taxon>
        <taxon>Flavobacteriales</taxon>
        <taxon>Flavobacteriaceae</taxon>
        <taxon>Capnocytophaga</taxon>
    </lineage>
</organism>
<gene>
    <name evidence="1" type="ORF">NCTC11653_02623</name>
</gene>
<accession>A0AAX2IET8</accession>
<name>A0AAX2IET8_CAPSP</name>
<dbReference type="EMBL" id="UAVP01000011">
    <property type="protein sequence ID" value="SQA76691.1"/>
    <property type="molecule type" value="Genomic_DNA"/>
</dbReference>
<proteinExistence type="predicted"/>
<evidence type="ECO:0000313" key="1">
    <source>
        <dbReference type="EMBL" id="SQA76691.1"/>
    </source>
</evidence>
<comment type="caution">
    <text evidence="1">The sequence shown here is derived from an EMBL/GenBank/DDBJ whole genome shotgun (WGS) entry which is preliminary data.</text>
</comment>
<sequence length="135" mass="15923">MPVVRNPQFYFKEGFCWTDVNSTYLKSRLKKNGVFDVLSMSLFTLVSSLPDWYYVCLINSRLISLYVDNFINNTSHFQINDARQLPIIIPNKTTLDKFEKLFKQAVQIKKRYSNEVELDNIQQEIDILVNELYAI</sequence>
<evidence type="ECO:0000313" key="2">
    <source>
        <dbReference type="Proteomes" id="UP000249902"/>
    </source>
</evidence>
<dbReference type="Proteomes" id="UP000249902">
    <property type="component" value="Unassembled WGS sequence"/>
</dbReference>